<dbReference type="GeneID" id="9224751"/>
<dbReference type="OrthoDB" id="2968323at2759"/>
<dbReference type="EMBL" id="DS995703">
    <property type="protein sequence ID" value="EEQ30072.1"/>
    <property type="molecule type" value="Genomic_DNA"/>
</dbReference>
<keyword evidence="2" id="KW-0808">Transferase</keyword>
<dbReference type="eggNOG" id="ENOG502QV1E">
    <property type="taxonomic scope" value="Eukaryota"/>
</dbReference>
<dbReference type="HOGENOM" id="CLU_019189_13_1_1"/>
<feature type="domain" description="Aminoglycoside phosphotransferase" evidence="1">
    <location>
        <begin position="65"/>
        <end position="324"/>
    </location>
</feature>
<reference evidence="3" key="1">
    <citation type="journal article" date="2012" name="MBio">
        <title>Comparative genome analysis of Trichophyton rubrum and related dermatophytes reveals candidate genes involved in infection.</title>
        <authorList>
            <person name="Martinez D.A."/>
            <person name="Oliver B.G."/>
            <person name="Graeser Y."/>
            <person name="Goldberg J.M."/>
            <person name="Li W."/>
            <person name="Martinez-Rossi N.M."/>
            <person name="Monod M."/>
            <person name="Shelest E."/>
            <person name="Barton R.C."/>
            <person name="Birch E."/>
            <person name="Brakhage A.A."/>
            <person name="Chen Z."/>
            <person name="Gurr S.J."/>
            <person name="Heiman D."/>
            <person name="Heitman J."/>
            <person name="Kosti I."/>
            <person name="Rossi A."/>
            <person name="Saif S."/>
            <person name="Samalova M."/>
            <person name="Saunders C.W."/>
            <person name="Shea T."/>
            <person name="Summerbell R.C."/>
            <person name="Xu J."/>
            <person name="Young S."/>
            <person name="Zeng Q."/>
            <person name="Birren B.W."/>
            <person name="Cuomo C.A."/>
            <person name="White T.C."/>
        </authorList>
    </citation>
    <scope>NUCLEOTIDE SEQUENCE [LARGE SCALE GENOMIC DNA]</scope>
    <source>
        <strain evidence="3">ATCC MYA-4605 / CBS 113480</strain>
    </source>
</reference>
<dbReference type="Proteomes" id="UP000002035">
    <property type="component" value="Unassembled WGS sequence"/>
</dbReference>
<dbReference type="VEuPathDB" id="FungiDB:MCYG_02891"/>
<dbReference type="Gene3D" id="3.90.1200.10">
    <property type="match status" value="1"/>
</dbReference>
<dbReference type="AlphaFoldDB" id="C5FK50"/>
<dbReference type="RefSeq" id="XP_002847385.1">
    <property type="nucleotide sequence ID" value="XM_002847339.1"/>
</dbReference>
<gene>
    <name evidence="2" type="ORF">MCYG_02891</name>
</gene>
<evidence type="ECO:0000259" key="1">
    <source>
        <dbReference type="Pfam" id="PF01636"/>
    </source>
</evidence>
<dbReference type="InterPro" id="IPR051035">
    <property type="entry name" value="Mito_inheritance_9"/>
</dbReference>
<sequence>MYTPILPTHTVESGEHPFFNYTSGRWLWDEETQLQKRFQRFNIRQLQERAVRCASASSCTGMVKLQEGLYNKAFLLSMDNGVQVVARIPNPYLPPRVATASEVATLDFLRNELDLPVPKVLAWSSDKDQPVGTEYIIMEKAPGEELGKSWSTLSISERVGIVSQLVKIQATLSSVDMKHYGSLYYSGEEGGHESIPGVSDRFCIGPSSAIRFWEEERMSMAEYRGPWSSPLSYAKDIAKREMNWIRKFAKPRDLSDPLRQSTSQESPSCHLQLLSQYLKIVSQTIPLDEHLNRATLWHSDLHSGNIFIKDNKIVSIIDWQGCMSVPLFMAARIPKFLKFDGPMLFDLPSAANLTEMEKKETLLRYELTQLQGFYVSKFQNLGSSAYEALSYPYATIRQQLIDLAGFTWEDEGLFFFREMLHRIWHDWGEISNQPAHKCPIEFDPDELSSHAAEKKGWNDYKALFESLGISNDGWVHSEDFGMKAKAMRNLAMEILNSSEDREEARRALIAWKLSDPASTHLSPKVIDV</sequence>
<dbReference type="InterPro" id="IPR002575">
    <property type="entry name" value="Aminoglycoside_PTrfase"/>
</dbReference>
<evidence type="ECO:0000313" key="2">
    <source>
        <dbReference type="EMBL" id="EEQ30072.1"/>
    </source>
</evidence>
<dbReference type="SUPFAM" id="SSF56112">
    <property type="entry name" value="Protein kinase-like (PK-like)"/>
    <property type="match status" value="1"/>
</dbReference>
<organism evidence="2 3">
    <name type="scientific">Arthroderma otae (strain ATCC MYA-4605 / CBS 113480)</name>
    <name type="common">Microsporum canis</name>
    <dbReference type="NCBI Taxonomy" id="554155"/>
    <lineage>
        <taxon>Eukaryota</taxon>
        <taxon>Fungi</taxon>
        <taxon>Dikarya</taxon>
        <taxon>Ascomycota</taxon>
        <taxon>Pezizomycotina</taxon>
        <taxon>Eurotiomycetes</taxon>
        <taxon>Eurotiomycetidae</taxon>
        <taxon>Onygenales</taxon>
        <taxon>Arthrodermataceae</taxon>
        <taxon>Microsporum</taxon>
    </lineage>
</organism>
<dbReference type="PANTHER" id="PTHR36091">
    <property type="entry name" value="ALTERED INHERITANCE OF MITOCHONDRIA PROTEIN 9, MITOCHONDRIAL"/>
    <property type="match status" value="1"/>
</dbReference>
<proteinExistence type="predicted"/>
<dbReference type="InterPro" id="IPR011009">
    <property type="entry name" value="Kinase-like_dom_sf"/>
</dbReference>
<dbReference type="OMA" id="TWREWME"/>
<evidence type="ECO:0000313" key="3">
    <source>
        <dbReference type="Proteomes" id="UP000002035"/>
    </source>
</evidence>
<dbReference type="PANTHER" id="PTHR36091:SF2">
    <property type="entry name" value="AMINOGLYCOSIDE PHOSPHOTRANSFERASE DOMAIN-CONTAINING PROTEIN"/>
    <property type="match status" value="1"/>
</dbReference>
<protein>
    <submittedName>
        <fullName evidence="2">Phosphotransferase family protein</fullName>
    </submittedName>
</protein>
<accession>C5FK50</accession>
<dbReference type="Gene3D" id="3.30.200.20">
    <property type="entry name" value="Phosphorylase Kinase, domain 1"/>
    <property type="match status" value="1"/>
</dbReference>
<dbReference type="Pfam" id="PF01636">
    <property type="entry name" value="APH"/>
    <property type="match status" value="1"/>
</dbReference>
<dbReference type="GO" id="GO:0016740">
    <property type="term" value="F:transferase activity"/>
    <property type="evidence" value="ECO:0007669"/>
    <property type="project" value="UniProtKB-KW"/>
</dbReference>
<dbReference type="GO" id="GO:0005739">
    <property type="term" value="C:mitochondrion"/>
    <property type="evidence" value="ECO:0007669"/>
    <property type="project" value="TreeGrafter"/>
</dbReference>
<name>C5FK50_ARTOC</name>
<keyword evidence="3" id="KW-1185">Reference proteome</keyword>